<keyword evidence="3" id="KW-0067">ATP-binding</keyword>
<comment type="similarity">
    <text evidence="1">Belongs to the RecA family.</text>
</comment>
<evidence type="ECO:0000259" key="5">
    <source>
        <dbReference type="Pfam" id="PF00154"/>
    </source>
</evidence>
<dbReference type="SUPFAM" id="SSF52540">
    <property type="entry name" value="P-loop containing nucleoside triphosphate hydrolases"/>
    <property type="match status" value="1"/>
</dbReference>
<dbReference type="KEGG" id="dfa:DFA_09750"/>
<dbReference type="PANTHER" id="PTHR45900:SF1">
    <property type="entry name" value="MITOCHONDRIAL DNA REPAIR PROTEIN RECA HOMOLOG-RELATED"/>
    <property type="match status" value="1"/>
</dbReference>
<dbReference type="OrthoDB" id="5957327at2759"/>
<dbReference type="RefSeq" id="XP_004352403.1">
    <property type="nucleotide sequence ID" value="XM_004352351.1"/>
</dbReference>
<organism evidence="6 7">
    <name type="scientific">Cavenderia fasciculata</name>
    <name type="common">Slime mold</name>
    <name type="synonym">Dictyostelium fasciculatum</name>
    <dbReference type="NCBI Taxonomy" id="261658"/>
    <lineage>
        <taxon>Eukaryota</taxon>
        <taxon>Amoebozoa</taxon>
        <taxon>Evosea</taxon>
        <taxon>Eumycetozoa</taxon>
        <taxon>Dictyostelia</taxon>
        <taxon>Acytosteliales</taxon>
        <taxon>Cavenderiaceae</taxon>
        <taxon>Cavenderia</taxon>
    </lineage>
</organism>
<dbReference type="GO" id="GO:0006310">
    <property type="term" value="P:DNA recombination"/>
    <property type="evidence" value="ECO:0007669"/>
    <property type="project" value="UniProtKB-KW"/>
</dbReference>
<reference evidence="7" key="1">
    <citation type="journal article" date="2011" name="Genome Res.">
        <title>Phylogeny-wide analysis of social amoeba genomes highlights ancient origins for complex intercellular communication.</title>
        <authorList>
            <person name="Heidel A.J."/>
            <person name="Lawal H.M."/>
            <person name="Felder M."/>
            <person name="Schilde C."/>
            <person name="Helps N.R."/>
            <person name="Tunggal B."/>
            <person name="Rivero F."/>
            <person name="John U."/>
            <person name="Schleicher M."/>
            <person name="Eichinger L."/>
            <person name="Platzer M."/>
            <person name="Noegel A.A."/>
            <person name="Schaap P."/>
            <person name="Gloeckner G."/>
        </authorList>
    </citation>
    <scope>NUCLEOTIDE SEQUENCE [LARGE SCALE GENOMIC DNA]</scope>
    <source>
        <strain evidence="7">SH3</strain>
    </source>
</reference>
<evidence type="ECO:0000313" key="6">
    <source>
        <dbReference type="EMBL" id="EGG16078.1"/>
    </source>
</evidence>
<dbReference type="GO" id="GO:0003697">
    <property type="term" value="F:single-stranded DNA binding"/>
    <property type="evidence" value="ECO:0007669"/>
    <property type="project" value="InterPro"/>
</dbReference>
<evidence type="ECO:0000256" key="1">
    <source>
        <dbReference type="ARBA" id="ARBA00009391"/>
    </source>
</evidence>
<accession>F4Q8H8</accession>
<proteinExistence type="inferred from homology"/>
<evidence type="ECO:0000256" key="2">
    <source>
        <dbReference type="ARBA" id="ARBA00022741"/>
    </source>
</evidence>
<dbReference type="OMA" id="NNSEEAF"/>
<sequence length="412" mass="47372">MNKIDKETTNVIQQIKLDSLILQQHNNNNNITRYYCKNNNNITSNNETKKIKYIEPDEEEEEEEEMYRNKKKKKKWRGPVGGGYESYNLEWYHFKGFEKIKTTPTGIASLDYKLLIGGLPFNHITELCGDSSTGKSTLSLRWMSLLQKQDSDAATLLIDSENSFTSDWATKCNVDLDRCYVAHPKNSDDCFEILFSSLEKKLFKMIVVDSFFSLIPNPKISSKYSLYSDDPKYTLNFALTYLKSLLKDSGCVLVIINQLRSNIIKPPSSTIKKIKIKERLELPTNNPTIDNPDISFANSIIDGLTDLKIEIQRDRYLFSSNDDEEISGIRTNVLIKKNSLLAHSDKSISTCKYHNQLLEFQSSFDIDYIDSINDDHEIIELSKTLNLLPSITEQQQQPNKSILLDRIKSIIN</sequence>
<dbReference type="Gene3D" id="3.40.50.300">
    <property type="entry name" value="P-loop containing nucleotide triphosphate hydrolases"/>
    <property type="match status" value="1"/>
</dbReference>
<evidence type="ECO:0000313" key="7">
    <source>
        <dbReference type="Proteomes" id="UP000007797"/>
    </source>
</evidence>
<dbReference type="InterPro" id="IPR049428">
    <property type="entry name" value="RecA-like_N"/>
</dbReference>
<dbReference type="InterPro" id="IPR013765">
    <property type="entry name" value="DNA_recomb/repair_RecA"/>
</dbReference>
<dbReference type="EMBL" id="GL883025">
    <property type="protein sequence ID" value="EGG16078.1"/>
    <property type="molecule type" value="Genomic_DNA"/>
</dbReference>
<dbReference type="GeneID" id="14868095"/>
<dbReference type="InterPro" id="IPR027417">
    <property type="entry name" value="P-loop_NTPase"/>
</dbReference>
<dbReference type="Proteomes" id="UP000007797">
    <property type="component" value="Unassembled WGS sequence"/>
</dbReference>
<gene>
    <name evidence="6" type="ORF">DFA_09750</name>
</gene>
<dbReference type="GO" id="GO:0006281">
    <property type="term" value="P:DNA repair"/>
    <property type="evidence" value="ECO:0007669"/>
    <property type="project" value="InterPro"/>
</dbReference>
<dbReference type="STRING" id="1054147.F4Q8H8"/>
<evidence type="ECO:0000256" key="4">
    <source>
        <dbReference type="ARBA" id="ARBA00023172"/>
    </source>
</evidence>
<keyword evidence="2" id="KW-0547">Nucleotide-binding</keyword>
<keyword evidence="4" id="KW-0233">DNA recombination</keyword>
<dbReference type="Pfam" id="PF00154">
    <property type="entry name" value="RecA_N"/>
    <property type="match status" value="1"/>
</dbReference>
<dbReference type="PANTHER" id="PTHR45900">
    <property type="entry name" value="RECA"/>
    <property type="match status" value="1"/>
</dbReference>
<keyword evidence="7" id="KW-1185">Reference proteome</keyword>
<protein>
    <recommendedName>
        <fullName evidence="5">RecA-like N-terminal domain-containing protein</fullName>
    </recommendedName>
</protein>
<dbReference type="GO" id="GO:0005524">
    <property type="term" value="F:ATP binding"/>
    <property type="evidence" value="ECO:0007669"/>
    <property type="project" value="UniProtKB-KW"/>
</dbReference>
<evidence type="ECO:0000256" key="3">
    <source>
        <dbReference type="ARBA" id="ARBA00022840"/>
    </source>
</evidence>
<feature type="domain" description="RecA-like N-terminal" evidence="5">
    <location>
        <begin position="98"/>
        <end position="263"/>
    </location>
</feature>
<dbReference type="AlphaFoldDB" id="F4Q8H8"/>
<name>F4Q8H8_CACFS</name>